<dbReference type="Gramene" id="EME32396">
    <property type="protein sequence ID" value="EME32396"/>
    <property type="gene ID" value="Gasu_04840"/>
</dbReference>
<gene>
    <name evidence="1" type="ORF">Gasu_04840</name>
</gene>
<sequence>MRWSFLVARVAHWFANEVIVKKLANSEAFQRFAVRSSQSIEELVRKGEQRLTQTKGKEGLAGMNSVVVMQRLAEKLANLRMKSQSFSEALKEEVKRSVRK</sequence>
<evidence type="ECO:0000313" key="1">
    <source>
        <dbReference type="EMBL" id="EME32396.1"/>
    </source>
</evidence>
<proteinExistence type="predicted"/>
<dbReference type="KEGG" id="gsl:Gasu_04840"/>
<dbReference type="PANTHER" id="PTHR34966">
    <property type="entry name" value="OSJNBA0043L24.15 PROTEIN"/>
    <property type="match status" value="1"/>
</dbReference>
<dbReference type="OrthoDB" id="5847at2759"/>
<protein>
    <submittedName>
        <fullName evidence="1">Uncharacterized protein</fullName>
    </submittedName>
</protein>
<dbReference type="EMBL" id="KB454486">
    <property type="protein sequence ID" value="EME32396.1"/>
    <property type="molecule type" value="Genomic_DNA"/>
</dbReference>
<reference evidence="2" key="1">
    <citation type="journal article" date="2013" name="Science">
        <title>Gene transfer from bacteria and archaea facilitated evolution of an extremophilic eukaryote.</title>
        <authorList>
            <person name="Schonknecht G."/>
            <person name="Chen W.H."/>
            <person name="Ternes C.M."/>
            <person name="Barbier G.G."/>
            <person name="Shrestha R.P."/>
            <person name="Stanke M."/>
            <person name="Brautigam A."/>
            <person name="Baker B.J."/>
            <person name="Banfield J.F."/>
            <person name="Garavito R.M."/>
            <person name="Carr K."/>
            <person name="Wilkerson C."/>
            <person name="Rensing S.A."/>
            <person name="Gagneul D."/>
            <person name="Dickenson N.E."/>
            <person name="Oesterhelt C."/>
            <person name="Lercher M.J."/>
            <person name="Weber A.P."/>
        </authorList>
    </citation>
    <scope>NUCLEOTIDE SEQUENCE [LARGE SCALE GENOMIC DNA]</scope>
    <source>
        <strain evidence="2">074W</strain>
    </source>
</reference>
<dbReference type="Proteomes" id="UP000030680">
    <property type="component" value="Unassembled WGS sequence"/>
</dbReference>
<name>M2W962_GALSU</name>
<dbReference type="PANTHER" id="PTHR34966:SF1">
    <property type="entry name" value="OS04G0508100 PROTEIN"/>
    <property type="match status" value="1"/>
</dbReference>
<dbReference type="RefSeq" id="XP_005708916.1">
    <property type="nucleotide sequence ID" value="XM_005708859.1"/>
</dbReference>
<accession>M2W962</accession>
<keyword evidence="2" id="KW-1185">Reference proteome</keyword>
<dbReference type="GeneID" id="17090981"/>
<dbReference type="AlphaFoldDB" id="M2W962"/>
<evidence type="ECO:0000313" key="2">
    <source>
        <dbReference type="Proteomes" id="UP000030680"/>
    </source>
</evidence>
<organism evidence="1 2">
    <name type="scientific">Galdieria sulphuraria</name>
    <name type="common">Red alga</name>
    <dbReference type="NCBI Taxonomy" id="130081"/>
    <lineage>
        <taxon>Eukaryota</taxon>
        <taxon>Rhodophyta</taxon>
        <taxon>Bangiophyceae</taxon>
        <taxon>Galdieriales</taxon>
        <taxon>Galdieriaceae</taxon>
        <taxon>Galdieria</taxon>
    </lineage>
</organism>